<dbReference type="RefSeq" id="WP_072659158.1">
    <property type="nucleotide sequence ID" value="NZ_BDFD01000005.1"/>
</dbReference>
<proteinExistence type="predicted"/>
<feature type="compositionally biased region" description="Basic and acidic residues" evidence="1">
    <location>
        <begin position="171"/>
        <end position="184"/>
    </location>
</feature>
<dbReference type="Pfam" id="PF13413">
    <property type="entry name" value="HTH_25"/>
    <property type="match status" value="1"/>
</dbReference>
<dbReference type="EMBL" id="BDFD01000005">
    <property type="protein sequence ID" value="GAV19823.1"/>
    <property type="molecule type" value="Genomic_DNA"/>
</dbReference>
<protein>
    <recommendedName>
        <fullName evidence="4">Cytoskeleton protein RodZ</fullName>
    </recommendedName>
</protein>
<accession>A0A1L8CLN9</accession>
<evidence type="ECO:0008006" key="4">
    <source>
        <dbReference type="Google" id="ProtNLM"/>
    </source>
</evidence>
<gene>
    <name evidence="2" type="ORF">MMIC_P0781</name>
</gene>
<dbReference type="InterPro" id="IPR010982">
    <property type="entry name" value="Lambda_DNA-bd_dom_sf"/>
</dbReference>
<dbReference type="Gene3D" id="1.10.260.40">
    <property type="entry name" value="lambda repressor-like DNA-binding domains"/>
    <property type="match status" value="1"/>
</dbReference>
<dbReference type="GO" id="GO:0003677">
    <property type="term" value="F:DNA binding"/>
    <property type="evidence" value="ECO:0007669"/>
    <property type="project" value="InterPro"/>
</dbReference>
<name>A0A1L8CLN9_9PROT</name>
<feature type="compositionally biased region" description="Low complexity" evidence="1">
    <location>
        <begin position="158"/>
        <end position="170"/>
    </location>
</feature>
<evidence type="ECO:0000256" key="1">
    <source>
        <dbReference type="SAM" id="MobiDB-lite"/>
    </source>
</evidence>
<dbReference type="PANTHER" id="PTHR34475:SF1">
    <property type="entry name" value="CYTOSKELETON PROTEIN RODZ"/>
    <property type="match status" value="1"/>
</dbReference>
<dbReference type="STRING" id="1921010.MMIC_P0781"/>
<sequence length="303" mass="33625">MQDKTQEEIEISAQEAPASHQELLDQIGSKLITARESRGEKLEQAVRTLKLQKSHLQALEDGRWEQLPDQVYALGFLRQYAKHLNLDISKELEQLSDAQYRLTKPLTFPDPPVAPSRKWAWLSGIAFVLLFVIFNIMNSGDDEHEIITAVTPESNVFSEPAAPASEPASSRLDESFAEEKPATVEPAPHKVVVDLSEEQVKPAKAKKKQAAAVHLYRFEAATGAVWMQVYAANESDTAKGKLLKEVLLQQGQYSTIRQAGESLWINCGNALSLRVKVDGKIVADTGTLGGGKKILRNFHFKLN</sequence>
<evidence type="ECO:0000313" key="3">
    <source>
        <dbReference type="Proteomes" id="UP000231632"/>
    </source>
</evidence>
<dbReference type="Proteomes" id="UP000231632">
    <property type="component" value="Unassembled WGS sequence"/>
</dbReference>
<evidence type="ECO:0000313" key="2">
    <source>
        <dbReference type="EMBL" id="GAV19823.1"/>
    </source>
</evidence>
<dbReference type="InterPro" id="IPR050400">
    <property type="entry name" value="Bact_Cytoskel_RodZ"/>
</dbReference>
<organism evidence="2 3">
    <name type="scientific">Mariprofundus micogutta</name>
    <dbReference type="NCBI Taxonomy" id="1921010"/>
    <lineage>
        <taxon>Bacteria</taxon>
        <taxon>Pseudomonadati</taxon>
        <taxon>Pseudomonadota</taxon>
        <taxon>Candidatius Mariprofundia</taxon>
        <taxon>Mariprofundales</taxon>
        <taxon>Mariprofundaceae</taxon>
        <taxon>Mariprofundus</taxon>
    </lineage>
</organism>
<dbReference type="AlphaFoldDB" id="A0A1L8CLN9"/>
<keyword evidence="3" id="KW-1185">Reference proteome</keyword>
<feature type="region of interest" description="Disordered" evidence="1">
    <location>
        <begin position="157"/>
        <end position="184"/>
    </location>
</feature>
<dbReference type="PANTHER" id="PTHR34475">
    <property type="match status" value="1"/>
</dbReference>
<reference evidence="2 3" key="1">
    <citation type="journal article" date="2017" name="Arch. Microbiol.">
        <title>Mariprofundus micogutta sp. nov., a novel iron-oxidizing zetaproteobacterium isolated from a deep-sea hydrothermal field at the Bayonnaise knoll of the Izu-Ogasawara arc, and a description of Mariprofundales ord. nov. and Zetaproteobacteria classis nov.</title>
        <authorList>
            <person name="Makita H."/>
            <person name="Tanaka E."/>
            <person name="Mitsunobu S."/>
            <person name="Miyazaki M."/>
            <person name="Nunoura T."/>
            <person name="Uematsu K."/>
            <person name="Takaki Y."/>
            <person name="Nishi S."/>
            <person name="Shimamura S."/>
            <person name="Takai K."/>
        </authorList>
    </citation>
    <scope>NUCLEOTIDE SEQUENCE [LARGE SCALE GENOMIC DNA]</scope>
    <source>
        <strain evidence="2 3">ET2</strain>
    </source>
</reference>
<comment type="caution">
    <text evidence="2">The sequence shown here is derived from an EMBL/GenBank/DDBJ whole genome shotgun (WGS) entry which is preliminary data.</text>
</comment>